<dbReference type="SUPFAM" id="SSF52540">
    <property type="entry name" value="P-loop containing nucleoside triphosphate hydrolases"/>
    <property type="match status" value="1"/>
</dbReference>
<dbReference type="PANTHER" id="PTHR43146:SF1">
    <property type="entry name" value="CANCER-RELATED NUCLEOSIDE-TRIPHOSPHATASE"/>
    <property type="match status" value="1"/>
</dbReference>
<keyword evidence="4" id="KW-1185">Reference proteome</keyword>
<dbReference type="InterPro" id="IPR027417">
    <property type="entry name" value="P-loop_NTPase"/>
</dbReference>
<dbReference type="OMA" id="VTAVQNC"/>
<evidence type="ECO:0000256" key="1">
    <source>
        <dbReference type="ARBA" id="ARBA00022741"/>
    </source>
</evidence>
<dbReference type="Pfam" id="PF03266">
    <property type="entry name" value="NTPase_1"/>
    <property type="match status" value="1"/>
</dbReference>
<reference evidence="5" key="1">
    <citation type="submission" date="2025-08" db="UniProtKB">
        <authorList>
            <consortium name="RefSeq"/>
        </authorList>
    </citation>
    <scope>IDENTIFICATION</scope>
    <source>
        <tissue evidence="5">Whole body</tissue>
    </source>
</reference>
<keyword evidence="1" id="KW-0547">Nucleotide-binding</keyword>
<dbReference type="Proteomes" id="UP001652626">
    <property type="component" value="Chromosome 9"/>
</dbReference>
<evidence type="ECO:0000313" key="5">
    <source>
        <dbReference type="RefSeq" id="XP_026490815.2"/>
    </source>
</evidence>
<dbReference type="PANTHER" id="PTHR43146">
    <property type="entry name" value="CANCER-RELATED NUCLEOSIDE-TRIPHOSPHATASE"/>
    <property type="match status" value="1"/>
</dbReference>
<dbReference type="InterPro" id="IPR004948">
    <property type="entry name" value="Nuc-triphosphatase_THEP1"/>
</dbReference>
<keyword evidence="3" id="KW-0067">ATP-binding</keyword>
<dbReference type="GeneID" id="113396943"/>
<sequence>MEKNIKFFIITGDPGVGKTTLVKKLCTLLNSKGVKTIGFLTEEVRRNRCREGFDVVTLDGTRGRLARDQNLLQSPSKYTVGKYGVLIQEFENVALPSINNTKVLQSLVVIDEIGKMEFFSSNFKSRIKEIFAPDSKTYVLATIPLRKSDPLIESIRTNSMAKVWTVTRENRNNIHEEILGEINLSM</sequence>
<keyword evidence="2" id="KW-0378">Hydrolase</keyword>
<gene>
    <name evidence="5" type="primary">LOC113396943</name>
</gene>
<protein>
    <submittedName>
        <fullName evidence="5">Nucleoside-triphosphatase THEP1</fullName>
    </submittedName>
</protein>
<dbReference type="AlphaFoldDB" id="A0A8B8I1E3"/>
<evidence type="ECO:0000256" key="2">
    <source>
        <dbReference type="ARBA" id="ARBA00022801"/>
    </source>
</evidence>
<name>A0A8B8I1E3_VANTA</name>
<dbReference type="CDD" id="cd19482">
    <property type="entry name" value="RecA-like_Thep1"/>
    <property type="match status" value="1"/>
</dbReference>
<accession>A0A8B8I1E3</accession>
<dbReference type="GO" id="GO:0005524">
    <property type="term" value="F:ATP binding"/>
    <property type="evidence" value="ECO:0007669"/>
    <property type="project" value="UniProtKB-KW"/>
</dbReference>
<dbReference type="Gene3D" id="3.40.50.300">
    <property type="entry name" value="P-loop containing nucleotide triphosphate hydrolases"/>
    <property type="match status" value="1"/>
</dbReference>
<dbReference type="GO" id="GO:0017111">
    <property type="term" value="F:ribonucleoside triphosphate phosphatase activity"/>
    <property type="evidence" value="ECO:0007669"/>
    <property type="project" value="InterPro"/>
</dbReference>
<evidence type="ECO:0000256" key="3">
    <source>
        <dbReference type="ARBA" id="ARBA00022840"/>
    </source>
</evidence>
<dbReference type="RefSeq" id="XP_026490815.2">
    <property type="nucleotide sequence ID" value="XM_026635030.2"/>
</dbReference>
<evidence type="ECO:0000313" key="4">
    <source>
        <dbReference type="Proteomes" id="UP001652626"/>
    </source>
</evidence>
<dbReference type="NCBIfam" id="NF010248">
    <property type="entry name" value="PRK13695.1"/>
    <property type="match status" value="1"/>
</dbReference>
<proteinExistence type="inferred from homology"/>
<dbReference type="HAMAP" id="MF_00796">
    <property type="entry name" value="NTPase_1"/>
    <property type="match status" value="1"/>
</dbReference>
<dbReference type="OrthoDB" id="446244at2759"/>
<organism evidence="4 5">
    <name type="scientific">Vanessa tameamea</name>
    <name type="common">Kamehameha butterfly</name>
    <dbReference type="NCBI Taxonomy" id="334116"/>
    <lineage>
        <taxon>Eukaryota</taxon>
        <taxon>Metazoa</taxon>
        <taxon>Ecdysozoa</taxon>
        <taxon>Arthropoda</taxon>
        <taxon>Hexapoda</taxon>
        <taxon>Insecta</taxon>
        <taxon>Pterygota</taxon>
        <taxon>Neoptera</taxon>
        <taxon>Endopterygota</taxon>
        <taxon>Lepidoptera</taxon>
        <taxon>Glossata</taxon>
        <taxon>Ditrysia</taxon>
        <taxon>Papilionoidea</taxon>
        <taxon>Nymphalidae</taxon>
        <taxon>Nymphalinae</taxon>
        <taxon>Vanessa</taxon>
    </lineage>
</organism>